<evidence type="ECO:0000313" key="2">
    <source>
        <dbReference type="Proteomes" id="UP000255103"/>
    </source>
</evidence>
<dbReference type="EMBL" id="UGHX01000001">
    <property type="protein sequence ID" value="STP11096.1"/>
    <property type="molecule type" value="Genomic_DNA"/>
</dbReference>
<name>A0A377JT56_9HELI</name>
<gene>
    <name evidence="1" type="ORF">NCTC12219_00979</name>
</gene>
<accession>A0A377JT56</accession>
<evidence type="ECO:0000313" key="1">
    <source>
        <dbReference type="EMBL" id="STP11096.1"/>
    </source>
</evidence>
<dbReference type="RefSeq" id="WP_115721788.1">
    <property type="nucleotide sequence ID" value="NZ_UGHX01000001.1"/>
</dbReference>
<evidence type="ECO:0008006" key="3">
    <source>
        <dbReference type="Google" id="ProtNLM"/>
    </source>
</evidence>
<dbReference type="AlphaFoldDB" id="A0A377JT56"/>
<dbReference type="Proteomes" id="UP000255103">
    <property type="component" value="Unassembled WGS sequence"/>
</dbReference>
<reference evidence="1 2" key="1">
    <citation type="submission" date="2018-06" db="EMBL/GenBank/DDBJ databases">
        <authorList>
            <consortium name="Pathogen Informatics"/>
            <person name="Doyle S."/>
        </authorList>
    </citation>
    <scope>NUCLEOTIDE SEQUENCE [LARGE SCALE GENOMIC DNA]</scope>
    <source>
        <strain evidence="1 2">NCTC12219</strain>
    </source>
</reference>
<sequence length="418" mass="46117">MKKIVLSVMLCGSVWGYAWGYDSIDEALENGVSSGDITLYGNYTNGTKNQGGNKGKNDFSESGYMVGSVGLAYHSAFYKYLRVAVSFRAVGVAYENDIDSIWGAGNLTNNPNRYGKGDASRDFYMNDRTMLGQSYLEYFDGNTSIKAGRIFADSEWADRLVDGLWLRNRSLPNALIEGLWVKNSGYVQYNKMTGFYDVNPHNSLGLTQASFKYHIGEVMSVKFYGIANPSMFYATGVKASARYEASKSYIGLSGHFATSFEQTYGVQKGKEGNGYNTDVKVYVGVKDMAEVSGGYIGSGSNIGWGSLNTLGNSVSPFFMWGGRALLEGVDANVWYGKVMFAIDRVSFAVVYGSTKFRGMSMLNEPLKPYDRVNEVNFLLDFGFTEHFSGIINVLNTHGGSQLYYPHMTNVNLGMKLAF</sequence>
<organism evidence="1 2">
    <name type="scientific">Helicobacter cinaedi</name>
    <dbReference type="NCBI Taxonomy" id="213"/>
    <lineage>
        <taxon>Bacteria</taxon>
        <taxon>Pseudomonadati</taxon>
        <taxon>Campylobacterota</taxon>
        <taxon>Epsilonproteobacteria</taxon>
        <taxon>Campylobacterales</taxon>
        <taxon>Helicobacteraceae</taxon>
        <taxon>Helicobacter</taxon>
    </lineage>
</organism>
<proteinExistence type="predicted"/>
<protein>
    <recommendedName>
        <fullName evidence="3">Outer membrane protein</fullName>
    </recommendedName>
</protein>
<dbReference type="NCBIfam" id="NF033923">
    <property type="entry name" value="opr_proin_2"/>
    <property type="match status" value="1"/>
</dbReference>